<evidence type="ECO:0000313" key="1">
    <source>
        <dbReference type="EMBL" id="BAT58166.1"/>
    </source>
</evidence>
<sequence length="169" mass="17644">MRNMIALIVVAVVAAFGATLFAQRMSTATRAPAPVQTAQPAEASGPTRLILLAGRGGHFDVGATVGDAVLNFVVDTGASFVALNYQDAQKAGVKVRAEDFKHSVSTANGVTKAAEVILPSVKIKGIKVTNVRAMVLPSGAMNGMNLLGNSFLARLKSYEVRSGQLTMEQ</sequence>
<dbReference type="AlphaFoldDB" id="A0A0S3PQD5"/>
<dbReference type="Proteomes" id="UP000236884">
    <property type="component" value="Chromosome"/>
</dbReference>
<dbReference type="InterPro" id="IPR011969">
    <property type="entry name" value="Clan_AA_Asp_peptidase_C"/>
</dbReference>
<dbReference type="SUPFAM" id="SSF50630">
    <property type="entry name" value="Acid proteases"/>
    <property type="match status" value="1"/>
</dbReference>
<evidence type="ECO:0008006" key="3">
    <source>
        <dbReference type="Google" id="ProtNLM"/>
    </source>
</evidence>
<dbReference type="CDD" id="cd05483">
    <property type="entry name" value="retropepsin_like_bacteria"/>
    <property type="match status" value="1"/>
</dbReference>
<dbReference type="Pfam" id="PF13650">
    <property type="entry name" value="Asp_protease_2"/>
    <property type="match status" value="1"/>
</dbReference>
<dbReference type="Gene3D" id="2.40.70.10">
    <property type="entry name" value="Acid Proteases"/>
    <property type="match status" value="1"/>
</dbReference>
<dbReference type="NCBIfam" id="TIGR02281">
    <property type="entry name" value="clan_AA_DTGA"/>
    <property type="match status" value="1"/>
</dbReference>
<proteinExistence type="predicted"/>
<dbReference type="EMBL" id="AP014946">
    <property type="protein sequence ID" value="BAT58166.1"/>
    <property type="molecule type" value="Genomic_DNA"/>
</dbReference>
<evidence type="ECO:0000313" key="2">
    <source>
        <dbReference type="Proteomes" id="UP000236884"/>
    </source>
</evidence>
<protein>
    <recommendedName>
        <fullName evidence="3">Retroviral aspartyl protease</fullName>
    </recommendedName>
</protein>
<keyword evidence="2" id="KW-1185">Reference proteome</keyword>
<reference evidence="1 2" key="1">
    <citation type="submission" date="2015-08" db="EMBL/GenBank/DDBJ databases">
        <title>Investigation of the bacterial diversity of lava forest soil.</title>
        <authorList>
            <person name="Lee J.S."/>
        </authorList>
    </citation>
    <scope>NUCLEOTIDE SEQUENCE [LARGE SCALE GENOMIC DNA]</scope>
    <source>
        <strain evidence="1 2">GJW-30</strain>
    </source>
</reference>
<dbReference type="KEGG" id="vgo:GJW-30_1_00687"/>
<organism evidence="1 2">
    <name type="scientific">Variibacter gotjawalensis</name>
    <dbReference type="NCBI Taxonomy" id="1333996"/>
    <lineage>
        <taxon>Bacteria</taxon>
        <taxon>Pseudomonadati</taxon>
        <taxon>Pseudomonadota</taxon>
        <taxon>Alphaproteobacteria</taxon>
        <taxon>Hyphomicrobiales</taxon>
        <taxon>Nitrobacteraceae</taxon>
        <taxon>Variibacter</taxon>
    </lineage>
</organism>
<dbReference type="InterPro" id="IPR021109">
    <property type="entry name" value="Peptidase_aspartic_dom_sf"/>
</dbReference>
<dbReference type="InterPro" id="IPR034122">
    <property type="entry name" value="Retropepsin-like_bacterial"/>
</dbReference>
<accession>A0A0S3PQD5</accession>
<name>A0A0S3PQD5_9BRAD</name>
<gene>
    <name evidence="1" type="ORF">GJW-30_1_00687</name>
</gene>